<protein>
    <submittedName>
        <fullName evidence="1">Uncharacterized protein</fullName>
    </submittedName>
</protein>
<dbReference type="Proteomes" id="UP000499080">
    <property type="component" value="Unassembled WGS sequence"/>
</dbReference>
<sequence length="97" mass="11115">MVSSNRFLSNLLSRDQPYSQRILEISLPHRFLPQNDGKCMGRGNQENPHFCLEEGWPESVVECDIEESETLVKILGLEVNSNDIDELVEEHSQELTT</sequence>
<dbReference type="EMBL" id="BGPR01000340">
    <property type="protein sequence ID" value="GBM14209.1"/>
    <property type="molecule type" value="Genomic_DNA"/>
</dbReference>
<reference evidence="1 2" key="1">
    <citation type="journal article" date="2019" name="Sci. Rep.">
        <title>Orb-weaving spider Araneus ventricosus genome elucidates the spidroin gene catalogue.</title>
        <authorList>
            <person name="Kono N."/>
            <person name="Nakamura H."/>
            <person name="Ohtoshi R."/>
            <person name="Moran D.A.P."/>
            <person name="Shinohara A."/>
            <person name="Yoshida Y."/>
            <person name="Fujiwara M."/>
            <person name="Mori M."/>
            <person name="Tomita M."/>
            <person name="Arakawa K."/>
        </authorList>
    </citation>
    <scope>NUCLEOTIDE SEQUENCE [LARGE SCALE GENOMIC DNA]</scope>
</reference>
<evidence type="ECO:0000313" key="1">
    <source>
        <dbReference type="EMBL" id="GBM14209.1"/>
    </source>
</evidence>
<accession>A0A4Y2DD92</accession>
<comment type="caution">
    <text evidence="1">The sequence shown here is derived from an EMBL/GenBank/DDBJ whole genome shotgun (WGS) entry which is preliminary data.</text>
</comment>
<organism evidence="1 2">
    <name type="scientific">Araneus ventricosus</name>
    <name type="common">Orbweaver spider</name>
    <name type="synonym">Epeira ventricosa</name>
    <dbReference type="NCBI Taxonomy" id="182803"/>
    <lineage>
        <taxon>Eukaryota</taxon>
        <taxon>Metazoa</taxon>
        <taxon>Ecdysozoa</taxon>
        <taxon>Arthropoda</taxon>
        <taxon>Chelicerata</taxon>
        <taxon>Arachnida</taxon>
        <taxon>Araneae</taxon>
        <taxon>Araneomorphae</taxon>
        <taxon>Entelegynae</taxon>
        <taxon>Araneoidea</taxon>
        <taxon>Araneidae</taxon>
        <taxon>Araneus</taxon>
    </lineage>
</organism>
<evidence type="ECO:0000313" key="2">
    <source>
        <dbReference type="Proteomes" id="UP000499080"/>
    </source>
</evidence>
<keyword evidence="2" id="KW-1185">Reference proteome</keyword>
<name>A0A4Y2DD92_ARAVE</name>
<gene>
    <name evidence="1" type="ORF">AVEN_167296_1</name>
</gene>
<proteinExistence type="predicted"/>
<dbReference type="AlphaFoldDB" id="A0A4Y2DD92"/>